<feature type="transmembrane region" description="Helical" evidence="1">
    <location>
        <begin position="321"/>
        <end position="342"/>
    </location>
</feature>
<dbReference type="InterPro" id="IPR002823">
    <property type="entry name" value="DUF112_TM"/>
</dbReference>
<feature type="transmembrane region" description="Helical" evidence="1">
    <location>
        <begin position="357"/>
        <end position="380"/>
    </location>
</feature>
<dbReference type="PANTHER" id="PTHR35342">
    <property type="entry name" value="TRICARBOXYLIC TRANSPORT PROTEIN"/>
    <property type="match status" value="1"/>
</dbReference>
<dbReference type="RefSeq" id="WP_270029047.1">
    <property type="nucleotide sequence ID" value="NZ_JAPDDP010000080.1"/>
</dbReference>
<feature type="domain" description="DUF112" evidence="2">
    <location>
        <begin position="21"/>
        <end position="441"/>
    </location>
</feature>
<protein>
    <submittedName>
        <fullName evidence="3">Tripartite tricarboxylate transporter permease</fullName>
    </submittedName>
</protein>
<dbReference type="PANTHER" id="PTHR35342:SF5">
    <property type="entry name" value="TRICARBOXYLIC TRANSPORT PROTEIN"/>
    <property type="match status" value="1"/>
</dbReference>
<feature type="transmembrane region" description="Helical" evidence="1">
    <location>
        <begin position="21"/>
        <end position="54"/>
    </location>
</feature>
<feature type="transmembrane region" description="Helical" evidence="1">
    <location>
        <begin position="110"/>
        <end position="134"/>
    </location>
</feature>
<feature type="transmembrane region" description="Helical" evidence="1">
    <location>
        <begin position="149"/>
        <end position="165"/>
    </location>
</feature>
<proteinExistence type="predicted"/>
<feature type="transmembrane region" description="Helical" evidence="1">
    <location>
        <begin position="434"/>
        <end position="451"/>
    </location>
</feature>
<dbReference type="EMBL" id="JAPDDP010000080">
    <property type="protein sequence ID" value="MDA0184591.1"/>
    <property type="molecule type" value="Genomic_DNA"/>
</dbReference>
<feature type="transmembrane region" description="Helical" evidence="1">
    <location>
        <begin position="60"/>
        <end position="77"/>
    </location>
</feature>
<feature type="transmembrane region" description="Helical" evidence="1">
    <location>
        <begin position="392"/>
        <end position="422"/>
    </location>
</feature>
<keyword evidence="1" id="KW-1133">Transmembrane helix</keyword>
<evidence type="ECO:0000259" key="2">
    <source>
        <dbReference type="Pfam" id="PF01970"/>
    </source>
</evidence>
<keyword evidence="1" id="KW-0472">Membrane</keyword>
<feature type="transmembrane region" description="Helical" evidence="1">
    <location>
        <begin position="202"/>
        <end position="222"/>
    </location>
</feature>
<keyword evidence="1" id="KW-0812">Transmembrane</keyword>
<dbReference type="Proteomes" id="UP001147653">
    <property type="component" value="Unassembled WGS sequence"/>
</dbReference>
<keyword evidence="4" id="KW-1185">Reference proteome</keyword>
<accession>A0A9X3NEK3</accession>
<dbReference type="Pfam" id="PF01970">
    <property type="entry name" value="TctA"/>
    <property type="match status" value="1"/>
</dbReference>
<organism evidence="3 4">
    <name type="scientific">Solirubrobacter phytolaccae</name>
    <dbReference type="NCBI Taxonomy" id="1404360"/>
    <lineage>
        <taxon>Bacteria</taxon>
        <taxon>Bacillati</taxon>
        <taxon>Actinomycetota</taxon>
        <taxon>Thermoleophilia</taxon>
        <taxon>Solirubrobacterales</taxon>
        <taxon>Solirubrobacteraceae</taxon>
        <taxon>Solirubrobacter</taxon>
    </lineage>
</organism>
<reference evidence="3" key="1">
    <citation type="submission" date="2022-10" db="EMBL/GenBank/DDBJ databases">
        <title>The WGS of Solirubrobacter phytolaccae KCTC 29190.</title>
        <authorList>
            <person name="Jiang Z."/>
        </authorList>
    </citation>
    <scope>NUCLEOTIDE SEQUENCE</scope>
    <source>
        <strain evidence="3">KCTC 29190</strain>
    </source>
</reference>
<comment type="caution">
    <text evidence="3">The sequence shown here is derived from an EMBL/GenBank/DDBJ whole genome shotgun (WGS) entry which is preliminary data.</text>
</comment>
<name>A0A9X3NEK3_9ACTN</name>
<gene>
    <name evidence="3" type="ORF">OJ997_30090</name>
</gene>
<feature type="transmembrane region" description="Helical" evidence="1">
    <location>
        <begin position="472"/>
        <end position="492"/>
    </location>
</feature>
<dbReference type="AlphaFoldDB" id="A0A9X3NEK3"/>
<evidence type="ECO:0000313" key="3">
    <source>
        <dbReference type="EMBL" id="MDA0184591.1"/>
    </source>
</evidence>
<evidence type="ECO:0000313" key="4">
    <source>
        <dbReference type="Proteomes" id="UP001147653"/>
    </source>
</evidence>
<sequence>MLVFAANLLDGFSAVLSPQNLLLAALGVTLGTLVGVLPGIGPALTIALLLPITFNFNDPVGAFILFAGIYAGGMYGGSTTSILLNTPGESASVATAIEGFEMAKRGRGRAALATAAIGSFVAGTIGILALTLIAEPVASLAVKFRAEDYFALTLLAFASVTALTSSSLVRGFVSLSVGLLIGFVGIDQLTGQSRLTFGVDQLGNGVDIVIVAVGLFAVGEALHMASKLRSRPDELVPEDPGGRWLSKKDWRRSWKPWLRGAGIGFPFGALPAGGAEVPTFLSYATEKKLNPDKEWGEGAIEGVAGPEAANNASFSGTLVPLLTLGIPTSATAAIMLAAFQIFDLQPGPELFEKESELVWTLIASLYIGNIMLLALNLPLISLWVKVLKIPRALLYSGILVFGTLGVYSLSGSVTEVLVMYAIGVMGFFMRRYDFPIAPVILGVILGPLMETQARRALTASGDDFSVFFSRPLTVILLIIAVAAFIVPHLPALKKRLAFGEDD</sequence>
<feature type="transmembrane region" description="Helical" evidence="1">
    <location>
        <begin position="172"/>
        <end position="190"/>
    </location>
</feature>
<evidence type="ECO:0000256" key="1">
    <source>
        <dbReference type="SAM" id="Phobius"/>
    </source>
</evidence>